<evidence type="ECO:0000256" key="9">
    <source>
        <dbReference type="SAM" id="Phobius"/>
    </source>
</evidence>
<evidence type="ECO:0000256" key="8">
    <source>
        <dbReference type="ARBA" id="ARBA00035655"/>
    </source>
</evidence>
<dbReference type="PANTHER" id="PTHR30574:SF1">
    <property type="entry name" value="SULPHUR TRANSPORT DOMAIN-CONTAINING PROTEIN"/>
    <property type="match status" value="1"/>
</dbReference>
<keyword evidence="3" id="KW-1003">Cell membrane</keyword>
<keyword evidence="5 9" id="KW-0812">Transmembrane</keyword>
<evidence type="ECO:0000256" key="1">
    <source>
        <dbReference type="ARBA" id="ARBA00004429"/>
    </source>
</evidence>
<evidence type="ECO:0000256" key="2">
    <source>
        <dbReference type="ARBA" id="ARBA00022448"/>
    </source>
</evidence>
<evidence type="ECO:0000256" key="5">
    <source>
        <dbReference type="ARBA" id="ARBA00022692"/>
    </source>
</evidence>
<organism evidence="10 11">
    <name type="scientific">Tenacibaculum vairaonense</name>
    <dbReference type="NCBI Taxonomy" id="3137860"/>
    <lineage>
        <taxon>Bacteria</taxon>
        <taxon>Pseudomonadati</taxon>
        <taxon>Bacteroidota</taxon>
        <taxon>Flavobacteriia</taxon>
        <taxon>Flavobacteriales</taxon>
        <taxon>Flavobacteriaceae</taxon>
        <taxon>Tenacibaculum</taxon>
    </lineage>
</organism>
<proteinExistence type="inferred from homology"/>
<evidence type="ECO:0000256" key="4">
    <source>
        <dbReference type="ARBA" id="ARBA00022519"/>
    </source>
</evidence>
<evidence type="ECO:0000313" key="11">
    <source>
        <dbReference type="Proteomes" id="UP001497602"/>
    </source>
</evidence>
<dbReference type="RefSeq" id="WP_348702589.1">
    <property type="nucleotide sequence ID" value="NZ_CAXIYA010000005.1"/>
</dbReference>
<comment type="caution">
    <text evidence="10">The sequence shown here is derived from an EMBL/GenBank/DDBJ whole genome shotgun (WGS) entry which is preliminary data.</text>
</comment>
<gene>
    <name evidence="10" type="ORF">T190115A13A_110126</name>
</gene>
<name>A0ABM9PHF6_9FLAO</name>
<sequence>MDFLLNPWPWYVAGPLIAFTLFLYFYFGKNFGVSTNLDTLCTIAGAGKISNYFNTNWRQRSFSLLFILGLFLGGVLASNYLIPNKNISLNPKTEKELIDNLNFTNVGLSYFPNEIFNLESFSSILLLILGGFLIGFGTRYAGGCTSGHAITGLSSLQLPSLLATIGFFIGGLLMTWIVLPLIF</sequence>
<feature type="transmembrane region" description="Helical" evidence="9">
    <location>
        <begin position="161"/>
        <end position="182"/>
    </location>
</feature>
<dbReference type="InterPro" id="IPR007272">
    <property type="entry name" value="Sulf_transp_TsuA/YedE"/>
</dbReference>
<keyword evidence="7 9" id="KW-0472">Membrane</keyword>
<keyword evidence="6 9" id="KW-1133">Transmembrane helix</keyword>
<comment type="subcellular location">
    <subcellularLocation>
        <location evidence="1">Cell inner membrane</location>
        <topology evidence="1">Multi-pass membrane protein</topology>
    </subcellularLocation>
</comment>
<evidence type="ECO:0000256" key="6">
    <source>
        <dbReference type="ARBA" id="ARBA00022989"/>
    </source>
</evidence>
<feature type="transmembrane region" description="Helical" evidence="9">
    <location>
        <begin position="62"/>
        <end position="82"/>
    </location>
</feature>
<reference evidence="10 11" key="1">
    <citation type="submission" date="2024-05" db="EMBL/GenBank/DDBJ databases">
        <authorList>
            <person name="Duchaud E."/>
        </authorList>
    </citation>
    <scope>NUCLEOTIDE SEQUENCE [LARGE SCALE GENOMIC DNA]</scope>
    <source>
        <strain evidence="10">Ena-SAMPLE-TAB-13-05-2024-13:56:06:370-140305</strain>
    </source>
</reference>
<dbReference type="PANTHER" id="PTHR30574">
    <property type="entry name" value="INNER MEMBRANE PROTEIN YEDE"/>
    <property type="match status" value="1"/>
</dbReference>
<feature type="transmembrane region" description="Helical" evidence="9">
    <location>
        <begin position="7"/>
        <end position="27"/>
    </location>
</feature>
<feature type="transmembrane region" description="Helical" evidence="9">
    <location>
        <begin position="121"/>
        <end position="141"/>
    </location>
</feature>
<dbReference type="Pfam" id="PF04143">
    <property type="entry name" value="Sulf_transp"/>
    <property type="match status" value="1"/>
</dbReference>
<keyword evidence="4" id="KW-0997">Cell inner membrane</keyword>
<comment type="similarity">
    <text evidence="8">Belongs to the TsuA/YedE (TC 9.B.102) family.</text>
</comment>
<evidence type="ECO:0000313" key="10">
    <source>
        <dbReference type="EMBL" id="CAL2104990.1"/>
    </source>
</evidence>
<dbReference type="EMBL" id="CAXJRC010000002">
    <property type="protein sequence ID" value="CAL2104990.1"/>
    <property type="molecule type" value="Genomic_DNA"/>
</dbReference>
<protein>
    <submittedName>
        <fullName evidence="10">YeeE/YedE family protein</fullName>
    </submittedName>
</protein>
<evidence type="ECO:0000256" key="3">
    <source>
        <dbReference type="ARBA" id="ARBA00022475"/>
    </source>
</evidence>
<keyword evidence="11" id="KW-1185">Reference proteome</keyword>
<keyword evidence="2" id="KW-0813">Transport</keyword>
<dbReference type="Proteomes" id="UP001497602">
    <property type="component" value="Unassembled WGS sequence"/>
</dbReference>
<accession>A0ABM9PHF6</accession>
<evidence type="ECO:0000256" key="7">
    <source>
        <dbReference type="ARBA" id="ARBA00023136"/>
    </source>
</evidence>